<accession>A0A8K0TQB6</accession>
<proteinExistence type="predicted"/>
<dbReference type="Proteomes" id="UP000813385">
    <property type="component" value="Unassembled WGS sequence"/>
</dbReference>
<sequence length="110" mass="12306">MYPGARHFPRRVIFLGIAPLSHILEGNSLDASCPLPLGAAVKGVDAIVVLEVDLVLGVGEHDVAHRGETKHQSAHHGEEEEEHVENAHVRYEVQHRVSLENNNRREAWRK</sequence>
<comment type="caution">
    <text evidence="2">The sequence shown here is derived from an EMBL/GenBank/DDBJ whole genome shotgun (WGS) entry which is preliminary data.</text>
</comment>
<gene>
    <name evidence="2" type="ORF">B0T11DRAFT_268734</name>
</gene>
<evidence type="ECO:0000256" key="1">
    <source>
        <dbReference type="SAM" id="MobiDB-lite"/>
    </source>
</evidence>
<dbReference type="EMBL" id="JAGPXD010000001">
    <property type="protein sequence ID" value="KAH7374527.1"/>
    <property type="molecule type" value="Genomic_DNA"/>
</dbReference>
<evidence type="ECO:0000313" key="3">
    <source>
        <dbReference type="Proteomes" id="UP000813385"/>
    </source>
</evidence>
<organism evidence="2 3">
    <name type="scientific">Plectosphaerella cucumerina</name>
    <dbReference type="NCBI Taxonomy" id="40658"/>
    <lineage>
        <taxon>Eukaryota</taxon>
        <taxon>Fungi</taxon>
        <taxon>Dikarya</taxon>
        <taxon>Ascomycota</taxon>
        <taxon>Pezizomycotina</taxon>
        <taxon>Sordariomycetes</taxon>
        <taxon>Hypocreomycetidae</taxon>
        <taxon>Glomerellales</taxon>
        <taxon>Plectosphaerellaceae</taxon>
        <taxon>Plectosphaerella</taxon>
    </lineage>
</organism>
<reference evidence="2" key="1">
    <citation type="journal article" date="2021" name="Nat. Commun.">
        <title>Genetic determinants of endophytism in the Arabidopsis root mycobiome.</title>
        <authorList>
            <person name="Mesny F."/>
            <person name="Miyauchi S."/>
            <person name="Thiergart T."/>
            <person name="Pickel B."/>
            <person name="Atanasova L."/>
            <person name="Karlsson M."/>
            <person name="Huettel B."/>
            <person name="Barry K.W."/>
            <person name="Haridas S."/>
            <person name="Chen C."/>
            <person name="Bauer D."/>
            <person name="Andreopoulos W."/>
            <person name="Pangilinan J."/>
            <person name="LaButti K."/>
            <person name="Riley R."/>
            <person name="Lipzen A."/>
            <person name="Clum A."/>
            <person name="Drula E."/>
            <person name="Henrissat B."/>
            <person name="Kohler A."/>
            <person name="Grigoriev I.V."/>
            <person name="Martin F.M."/>
            <person name="Hacquard S."/>
        </authorList>
    </citation>
    <scope>NUCLEOTIDE SEQUENCE</scope>
    <source>
        <strain evidence="2">MPI-CAGE-AT-0016</strain>
    </source>
</reference>
<dbReference type="AlphaFoldDB" id="A0A8K0TQB6"/>
<feature type="region of interest" description="Disordered" evidence="1">
    <location>
        <begin position="65"/>
        <end position="96"/>
    </location>
</feature>
<protein>
    <submittedName>
        <fullName evidence="2">Uncharacterized protein</fullName>
    </submittedName>
</protein>
<keyword evidence="3" id="KW-1185">Reference proteome</keyword>
<name>A0A8K0TQB6_9PEZI</name>
<evidence type="ECO:0000313" key="2">
    <source>
        <dbReference type="EMBL" id="KAH7374527.1"/>
    </source>
</evidence>